<dbReference type="SUPFAM" id="SSF56994">
    <property type="entry name" value="Insulin-like"/>
    <property type="match status" value="1"/>
</dbReference>
<feature type="domain" description="Insulin-like" evidence="8">
    <location>
        <begin position="39"/>
        <end position="113"/>
    </location>
</feature>
<evidence type="ECO:0000256" key="4">
    <source>
        <dbReference type="ARBA" id="ARBA00022656"/>
    </source>
</evidence>
<name>A0A1B3IIZ7_CONPO</name>
<keyword evidence="7" id="KW-0732">Signal</keyword>
<organism evidence="9">
    <name type="scientific">Conus planorbis</name>
    <name type="common">Planorbis cone</name>
    <dbReference type="NCBI Taxonomy" id="97183"/>
    <lineage>
        <taxon>Eukaryota</taxon>
        <taxon>Metazoa</taxon>
        <taxon>Spiralia</taxon>
        <taxon>Lophotrochozoa</taxon>
        <taxon>Mollusca</taxon>
        <taxon>Gastropoda</taxon>
        <taxon>Caenogastropoda</taxon>
        <taxon>Neogastropoda</taxon>
        <taxon>Conoidea</taxon>
        <taxon>Conidae</taxon>
        <taxon>Conus</taxon>
        <taxon>Strategoconus</taxon>
    </lineage>
</organism>
<comment type="subunit">
    <text evidence="6">Heterodimer of A and B chains; disulfide-linked.</text>
</comment>
<dbReference type="Pfam" id="PF00049">
    <property type="entry name" value="Insulin"/>
    <property type="match status" value="1"/>
</dbReference>
<evidence type="ECO:0000256" key="5">
    <source>
        <dbReference type="ARBA" id="ARBA00023277"/>
    </source>
</evidence>
<comment type="similarity">
    <text evidence="1">Belongs to the insulin family.</text>
</comment>
<keyword evidence="2" id="KW-0301">Gamma-carboxyglutamic acid</keyword>
<protein>
    <submittedName>
        <fullName evidence="9">Insulin</fullName>
    </submittedName>
</protein>
<keyword evidence="4" id="KW-0800">Toxin</keyword>
<dbReference type="GO" id="GO:0005576">
    <property type="term" value="C:extracellular region"/>
    <property type="evidence" value="ECO:0007669"/>
    <property type="project" value="InterPro"/>
</dbReference>
<dbReference type="EMBL" id="KX034591">
    <property type="protein sequence ID" value="AOF40161.1"/>
    <property type="molecule type" value="mRNA"/>
</dbReference>
<keyword evidence="3" id="KW-0313">Glucose metabolism</keyword>
<evidence type="ECO:0000313" key="9">
    <source>
        <dbReference type="EMBL" id="AOF40161.1"/>
    </source>
</evidence>
<dbReference type="GO" id="GO:0090729">
    <property type="term" value="F:toxin activity"/>
    <property type="evidence" value="ECO:0007669"/>
    <property type="project" value="UniProtKB-KW"/>
</dbReference>
<dbReference type="GO" id="GO:0005179">
    <property type="term" value="F:hormone activity"/>
    <property type="evidence" value="ECO:0007669"/>
    <property type="project" value="UniProtKB-KW"/>
</dbReference>
<dbReference type="GO" id="GO:0006006">
    <property type="term" value="P:glucose metabolic process"/>
    <property type="evidence" value="ECO:0007669"/>
    <property type="project" value="UniProtKB-KW"/>
</dbReference>
<evidence type="ECO:0000256" key="3">
    <source>
        <dbReference type="ARBA" id="ARBA00022526"/>
    </source>
</evidence>
<keyword evidence="5" id="KW-0119">Carbohydrate metabolism</keyword>
<evidence type="ECO:0000256" key="7">
    <source>
        <dbReference type="SAM" id="SignalP"/>
    </source>
</evidence>
<proteinExistence type="evidence at transcript level"/>
<feature type="signal peptide" evidence="7">
    <location>
        <begin position="1"/>
        <end position="23"/>
    </location>
</feature>
<dbReference type="InterPro" id="IPR036438">
    <property type="entry name" value="Insulin-like_sf"/>
</dbReference>
<evidence type="ECO:0000256" key="1">
    <source>
        <dbReference type="ARBA" id="ARBA00009034"/>
    </source>
</evidence>
<feature type="chain" id="PRO_5008548509" evidence="7">
    <location>
        <begin position="24"/>
        <end position="118"/>
    </location>
</feature>
<evidence type="ECO:0000256" key="2">
    <source>
        <dbReference type="ARBA" id="ARBA00022479"/>
    </source>
</evidence>
<dbReference type="PIRSF" id="PIRSF018431">
    <property type="entry name" value="Molluscan_insulin_rel_peptide"/>
    <property type="match status" value="1"/>
</dbReference>
<dbReference type="InterPro" id="IPR016179">
    <property type="entry name" value="Insulin-like"/>
</dbReference>
<dbReference type="PROSITE" id="PS00262">
    <property type="entry name" value="INSULIN"/>
    <property type="match status" value="1"/>
</dbReference>
<evidence type="ECO:0000259" key="8">
    <source>
        <dbReference type="Pfam" id="PF00049"/>
    </source>
</evidence>
<reference evidence="9" key="1">
    <citation type="journal article" date="2016" name="Mol. Biol. Evol.">
        <title>Venom Insulins of Cone Snails Diversify Rapidly and Track Prey Taxa.</title>
        <authorList>
            <person name="Safavi-Hemami H."/>
            <person name="Lu A."/>
            <person name="Li Q."/>
            <person name="Fedosov A.E."/>
            <person name="Biggs J."/>
            <person name="Showers Corneli P."/>
            <person name="Seger J."/>
            <person name="Yandell M."/>
            <person name="Olivera B.M."/>
        </authorList>
    </citation>
    <scope>NUCLEOTIDE SEQUENCE</scope>
    <source>
        <tissue evidence="9">Venom gland</tissue>
    </source>
</reference>
<dbReference type="Gene3D" id="1.10.100.10">
    <property type="entry name" value="Insulin-like"/>
    <property type="match status" value="1"/>
</dbReference>
<evidence type="ECO:0000256" key="6">
    <source>
        <dbReference type="ARBA" id="ARBA00024050"/>
    </source>
</evidence>
<sequence>MTSPSYFLWVALGLLLYVYQASPQEYVCDSSSSPHQNGVCGAELTRVYEEMCETEASKNTRSAQRKRRQVFPLKKQLSLLKAKIKRDEDKSSEGMSCECCKHHCDYEEITEYCPELQE</sequence>
<dbReference type="AlphaFoldDB" id="A0A1B3IIZ7"/>
<dbReference type="InterPro" id="IPR022353">
    <property type="entry name" value="Insulin_CS"/>
</dbReference>
<accession>A0A1B3IIZ7</accession>